<evidence type="ECO:0000313" key="2">
    <source>
        <dbReference type="EMBL" id="RSH92357.1"/>
    </source>
</evidence>
<comment type="caution">
    <text evidence="2">The sequence shown here is derived from an EMBL/GenBank/DDBJ whole genome shotgun (WGS) entry which is preliminary data.</text>
</comment>
<feature type="compositionally biased region" description="Pro residues" evidence="1">
    <location>
        <begin position="21"/>
        <end position="39"/>
    </location>
</feature>
<feature type="region of interest" description="Disordered" evidence="1">
    <location>
        <begin position="180"/>
        <end position="214"/>
    </location>
</feature>
<name>A0A427YMR9_9TREE</name>
<sequence length="334" mass="36799">MGSSQSQNTNNSDNNDHGTGPPAPAQTSPAPPPPSPPRPSASRLNPAPPSWLSYFVPRPTPELTHDHLPPSFAAVELVTTLLQAKGLPPELIPRILDHARYWPACRRLNRRALTVAAGAPVPRQTTGGAWHMWTSGQEDELRSELQVEDGGLKDHDGEVWYLCSAPLGCVARDVELPEDVEGYTDGSSRKEKGEERIEEEERAGQGGGEDNAETSSGWWAREIVVETLSRDQGWSSGDPRCYGTYEQSYSWFELALLRGGKEVPGTRTSIQNNIHAGQYFKAHRNVLGMEHPLVREMKKGDRVVLWARARYPGWRNSVQEAALTVFAAPFPPAV</sequence>
<dbReference type="Proteomes" id="UP000279259">
    <property type="component" value="Unassembled WGS sequence"/>
</dbReference>
<dbReference type="OrthoDB" id="66095at2759"/>
<protein>
    <submittedName>
        <fullName evidence="2">Uncharacterized protein</fullName>
    </submittedName>
</protein>
<keyword evidence="3" id="KW-1185">Reference proteome</keyword>
<evidence type="ECO:0000313" key="3">
    <source>
        <dbReference type="Proteomes" id="UP000279259"/>
    </source>
</evidence>
<dbReference type="AlphaFoldDB" id="A0A427YMR9"/>
<evidence type="ECO:0000256" key="1">
    <source>
        <dbReference type="SAM" id="MobiDB-lite"/>
    </source>
</evidence>
<gene>
    <name evidence="2" type="ORF">EHS25_008772</name>
</gene>
<dbReference type="STRING" id="1890683.A0A427YMR9"/>
<dbReference type="EMBL" id="RSCD01000006">
    <property type="protein sequence ID" value="RSH92357.1"/>
    <property type="molecule type" value="Genomic_DNA"/>
</dbReference>
<proteinExistence type="predicted"/>
<organism evidence="2 3">
    <name type="scientific">Saitozyma podzolica</name>
    <dbReference type="NCBI Taxonomy" id="1890683"/>
    <lineage>
        <taxon>Eukaryota</taxon>
        <taxon>Fungi</taxon>
        <taxon>Dikarya</taxon>
        <taxon>Basidiomycota</taxon>
        <taxon>Agaricomycotina</taxon>
        <taxon>Tremellomycetes</taxon>
        <taxon>Tremellales</taxon>
        <taxon>Trimorphomycetaceae</taxon>
        <taxon>Saitozyma</taxon>
    </lineage>
</organism>
<feature type="region of interest" description="Disordered" evidence="1">
    <location>
        <begin position="1"/>
        <end position="46"/>
    </location>
</feature>
<accession>A0A427YMR9</accession>
<reference evidence="2 3" key="1">
    <citation type="submission" date="2018-11" db="EMBL/GenBank/DDBJ databases">
        <title>Genome sequence of Saitozyma podzolica DSM 27192.</title>
        <authorList>
            <person name="Aliyu H."/>
            <person name="Gorte O."/>
            <person name="Ochsenreither K."/>
        </authorList>
    </citation>
    <scope>NUCLEOTIDE SEQUENCE [LARGE SCALE GENOMIC DNA]</scope>
    <source>
        <strain evidence="2 3">DSM 27192</strain>
    </source>
</reference>
<feature type="compositionally biased region" description="Low complexity" evidence="1">
    <location>
        <begin position="1"/>
        <end position="13"/>
    </location>
</feature>